<evidence type="ECO:0000256" key="1">
    <source>
        <dbReference type="ARBA" id="ARBA00022801"/>
    </source>
</evidence>
<feature type="domain" description="Metallo-beta-lactamase" evidence="2">
    <location>
        <begin position="13"/>
        <end position="242"/>
    </location>
</feature>
<dbReference type="PANTHER" id="PTHR11203:SF37">
    <property type="entry name" value="INTEGRATOR COMPLEX SUBUNIT 11"/>
    <property type="match status" value="1"/>
</dbReference>
<proteinExistence type="predicted"/>
<dbReference type="AlphaFoldDB" id="A0A432YX24"/>
<protein>
    <submittedName>
        <fullName evidence="4">MBL fold metallo-hydrolase</fullName>
    </submittedName>
</protein>
<dbReference type="Gene3D" id="3.60.15.10">
    <property type="entry name" value="Ribonuclease Z/Hydroxyacylglutathione hydrolase-like"/>
    <property type="match status" value="1"/>
</dbReference>
<sequence>MKVVFLGGAETVTGSKYLVETDSTRLLVDCGLFQGYKWLRRRNWQPLPMGIQDVDGVVLTHAHLDHSGFIPVLYKNGYRGPVFTHHATVGLCDILLADSGRIQEEDAKYLGKHKLSRHEKPEPLYDEATAKASMTLFKGVEYHQQFSIGDITITLRKAGHILGAASVILEADGKRIGFSGDIGRPNDIMMYPPEPLPDLDLLMLESTYGDRRHADTESTEEQLAEVVNETSQSGGVLLIPSFSVGRAQLLQYLLVKLMDEKRIPRQPIFLDSPMAINVSGLYQRFHELHKLSDAQCQNTFNKVEYTCSVDESKAIASQSGPHIIIAGSGMATGGRILHHFKHWLTDHRATVLFSGHQAGGTRGAKMLQGVESIKLHGEWLPVKARVRALEGLSGHADYEEITQWLKQSELKPNTAIQLVHGELDALETFRDHLMRTTSFDVDVADYQSVYHL</sequence>
<dbReference type="PANTHER" id="PTHR11203">
    <property type="entry name" value="CLEAVAGE AND POLYADENYLATION SPECIFICITY FACTOR FAMILY MEMBER"/>
    <property type="match status" value="1"/>
</dbReference>
<dbReference type="GO" id="GO:0004521">
    <property type="term" value="F:RNA endonuclease activity"/>
    <property type="evidence" value="ECO:0007669"/>
    <property type="project" value="TreeGrafter"/>
</dbReference>
<evidence type="ECO:0000259" key="3">
    <source>
        <dbReference type="SMART" id="SM01027"/>
    </source>
</evidence>
<name>A0A432YX24_9GAMM</name>
<dbReference type="InterPro" id="IPR001279">
    <property type="entry name" value="Metallo-B-lactamas"/>
</dbReference>
<dbReference type="InterPro" id="IPR022712">
    <property type="entry name" value="Beta_Casp"/>
</dbReference>
<dbReference type="Gene3D" id="3.40.50.10890">
    <property type="match status" value="1"/>
</dbReference>
<dbReference type="InterPro" id="IPR050698">
    <property type="entry name" value="MBL"/>
</dbReference>
<evidence type="ECO:0000313" key="4">
    <source>
        <dbReference type="EMBL" id="RUO67875.1"/>
    </source>
</evidence>
<dbReference type="SMART" id="SM00849">
    <property type="entry name" value="Lactamase_B"/>
    <property type="match status" value="1"/>
</dbReference>
<organism evidence="4 5">
    <name type="scientific">Idiomarina piscisalsi</name>
    <dbReference type="NCBI Taxonomy" id="1096243"/>
    <lineage>
        <taxon>Bacteria</taxon>
        <taxon>Pseudomonadati</taxon>
        <taxon>Pseudomonadota</taxon>
        <taxon>Gammaproteobacteria</taxon>
        <taxon>Alteromonadales</taxon>
        <taxon>Idiomarinaceae</taxon>
        <taxon>Idiomarina</taxon>
    </lineage>
</organism>
<feature type="domain" description="Beta-Casp" evidence="3">
    <location>
        <begin position="247"/>
        <end position="366"/>
    </location>
</feature>
<dbReference type="Pfam" id="PF07521">
    <property type="entry name" value="RMMBL"/>
    <property type="match status" value="1"/>
</dbReference>
<dbReference type="SUPFAM" id="SSF56281">
    <property type="entry name" value="Metallo-hydrolase/oxidoreductase"/>
    <property type="match status" value="1"/>
</dbReference>
<dbReference type="Pfam" id="PF12706">
    <property type="entry name" value="Lactamase_B_2"/>
    <property type="match status" value="1"/>
</dbReference>
<dbReference type="SMART" id="SM01027">
    <property type="entry name" value="Beta-Casp"/>
    <property type="match status" value="1"/>
</dbReference>
<dbReference type="InterPro" id="IPR036866">
    <property type="entry name" value="RibonucZ/Hydroxyglut_hydro"/>
</dbReference>
<gene>
    <name evidence="4" type="ORF">CWI73_03165</name>
</gene>
<accession>A0A432YX24</accession>
<dbReference type="RefSeq" id="WP_126751513.1">
    <property type="nucleotide sequence ID" value="NZ_JBHUMT010000016.1"/>
</dbReference>
<comment type="caution">
    <text evidence="4">The sequence shown here is derived from an EMBL/GenBank/DDBJ whole genome shotgun (WGS) entry which is preliminary data.</text>
</comment>
<dbReference type="GO" id="GO:0016787">
    <property type="term" value="F:hydrolase activity"/>
    <property type="evidence" value="ECO:0007669"/>
    <property type="project" value="UniProtKB-KW"/>
</dbReference>
<keyword evidence="1 4" id="KW-0378">Hydrolase</keyword>
<dbReference type="CDD" id="cd16295">
    <property type="entry name" value="TTHA0252-CPSF-like_MBL-fold"/>
    <property type="match status" value="1"/>
</dbReference>
<evidence type="ECO:0000313" key="5">
    <source>
        <dbReference type="Proteomes" id="UP000288361"/>
    </source>
</evidence>
<dbReference type="EMBL" id="PIQA01000001">
    <property type="protein sequence ID" value="RUO67875.1"/>
    <property type="molecule type" value="Genomic_DNA"/>
</dbReference>
<evidence type="ECO:0000259" key="2">
    <source>
        <dbReference type="SMART" id="SM00849"/>
    </source>
</evidence>
<dbReference type="Proteomes" id="UP000288361">
    <property type="component" value="Unassembled WGS sequence"/>
</dbReference>
<reference evidence="4 5" key="1">
    <citation type="journal article" date="2011" name="Front. Microbiol.">
        <title>Genomic signatures of strain selection and enhancement in Bacillus atrophaeus var. globigii, a historical biowarfare simulant.</title>
        <authorList>
            <person name="Gibbons H.S."/>
            <person name="Broomall S.M."/>
            <person name="McNew L.A."/>
            <person name="Daligault H."/>
            <person name="Chapman C."/>
            <person name="Bruce D."/>
            <person name="Karavis M."/>
            <person name="Krepps M."/>
            <person name="McGregor P.A."/>
            <person name="Hong C."/>
            <person name="Park K.H."/>
            <person name="Akmal A."/>
            <person name="Feldman A."/>
            <person name="Lin J.S."/>
            <person name="Chang W.E."/>
            <person name="Higgs B.W."/>
            <person name="Demirev P."/>
            <person name="Lindquist J."/>
            <person name="Liem A."/>
            <person name="Fochler E."/>
            <person name="Read T.D."/>
            <person name="Tapia R."/>
            <person name="Johnson S."/>
            <person name="Bishop-Lilly K.A."/>
            <person name="Detter C."/>
            <person name="Han C."/>
            <person name="Sozhamannan S."/>
            <person name="Rosenzweig C.N."/>
            <person name="Skowronski E.W."/>
        </authorList>
    </citation>
    <scope>NUCLEOTIDE SEQUENCE [LARGE SCALE GENOMIC DNA]</scope>
    <source>
        <strain evidence="4 5">TPS4-2</strain>
    </source>
</reference>
<dbReference type="Pfam" id="PF10996">
    <property type="entry name" value="Beta-Casp"/>
    <property type="match status" value="1"/>
</dbReference>
<dbReference type="InterPro" id="IPR011108">
    <property type="entry name" value="RMMBL"/>
</dbReference>